<sequence>MPTRSFTLIRQDRNLVFWPNSESFCIEFILISLKKDNYNVLIIFDTFSKWINLHLMSSMNANAVISKLKT</sequence>
<proteinExistence type="predicted"/>
<evidence type="ECO:0000313" key="2">
    <source>
        <dbReference type="Proteomes" id="UP000801492"/>
    </source>
</evidence>
<evidence type="ECO:0000313" key="1">
    <source>
        <dbReference type="EMBL" id="KAF2887927.1"/>
    </source>
</evidence>
<gene>
    <name evidence="1" type="ORF">ILUMI_18246</name>
</gene>
<keyword evidence="2" id="KW-1185">Reference proteome</keyword>
<dbReference type="Proteomes" id="UP000801492">
    <property type="component" value="Unassembled WGS sequence"/>
</dbReference>
<name>A0A8K0CMH2_IGNLU</name>
<protein>
    <submittedName>
        <fullName evidence="1">Uncharacterized protein</fullName>
    </submittedName>
</protein>
<feature type="non-terminal residue" evidence="1">
    <location>
        <position position="1"/>
    </location>
</feature>
<dbReference type="AlphaFoldDB" id="A0A8K0CMH2"/>
<comment type="caution">
    <text evidence="1">The sequence shown here is derived from an EMBL/GenBank/DDBJ whole genome shotgun (WGS) entry which is preliminary data.</text>
</comment>
<dbReference type="EMBL" id="VTPC01081069">
    <property type="protein sequence ID" value="KAF2887927.1"/>
    <property type="molecule type" value="Genomic_DNA"/>
</dbReference>
<accession>A0A8K0CMH2</accession>
<organism evidence="1 2">
    <name type="scientific">Ignelater luminosus</name>
    <name type="common">Cucubano</name>
    <name type="synonym">Pyrophorus luminosus</name>
    <dbReference type="NCBI Taxonomy" id="2038154"/>
    <lineage>
        <taxon>Eukaryota</taxon>
        <taxon>Metazoa</taxon>
        <taxon>Ecdysozoa</taxon>
        <taxon>Arthropoda</taxon>
        <taxon>Hexapoda</taxon>
        <taxon>Insecta</taxon>
        <taxon>Pterygota</taxon>
        <taxon>Neoptera</taxon>
        <taxon>Endopterygota</taxon>
        <taxon>Coleoptera</taxon>
        <taxon>Polyphaga</taxon>
        <taxon>Elateriformia</taxon>
        <taxon>Elateroidea</taxon>
        <taxon>Elateridae</taxon>
        <taxon>Agrypninae</taxon>
        <taxon>Pyrophorini</taxon>
        <taxon>Ignelater</taxon>
    </lineage>
</organism>
<reference evidence="1" key="1">
    <citation type="submission" date="2019-08" db="EMBL/GenBank/DDBJ databases">
        <title>The genome of the North American firefly Photinus pyralis.</title>
        <authorList>
            <consortium name="Photinus pyralis genome working group"/>
            <person name="Fallon T.R."/>
            <person name="Sander Lower S.E."/>
            <person name="Weng J.-K."/>
        </authorList>
    </citation>
    <scope>NUCLEOTIDE SEQUENCE</scope>
    <source>
        <strain evidence="1">TRF0915ILg1</strain>
        <tissue evidence="1">Whole body</tissue>
    </source>
</reference>